<dbReference type="GO" id="GO:0015074">
    <property type="term" value="P:DNA integration"/>
    <property type="evidence" value="ECO:0007669"/>
    <property type="project" value="InterPro"/>
</dbReference>
<dbReference type="Pfam" id="PF17921">
    <property type="entry name" value="Integrase_H2C2"/>
    <property type="match status" value="1"/>
</dbReference>
<evidence type="ECO:0000259" key="1">
    <source>
        <dbReference type="PROSITE" id="PS50994"/>
    </source>
</evidence>
<dbReference type="PANTHER" id="PTHR47331">
    <property type="entry name" value="PHD-TYPE DOMAIN-CONTAINING PROTEIN"/>
    <property type="match status" value="1"/>
</dbReference>
<keyword evidence="3" id="KW-1185">Reference proteome</keyword>
<gene>
    <name evidence="2" type="ORF">P5673_033118</name>
</gene>
<name>A0AAD9PQB5_ACRCE</name>
<dbReference type="Proteomes" id="UP001249851">
    <property type="component" value="Unassembled WGS sequence"/>
</dbReference>
<sequence length="501" mass="58531">MNHADDGSRGVGAQYFHAECRWWSGPKFLWEPEHRWPNAPVEDLQEDDNEIRKSPTVMFVSSASQIDVLLQRYSSWSRLIKVMSWLLRFVQRSRKKVPAYLKAGTLQLVEIQQTSQEIVRLVQRQHFHEEYLCLKEGRQVKCNSKLANLSPILIDDVICVGRRIHRAPIAFKAAHPMVLPKSHHVSMLIVRYYHYVLGHAGREHVLSVIRQSFWILRGRSIVRQILSKCVSCRRRNAPTLQQVMADLPKERLVPYQPPFTYTSLDFFGPFYVKRSRSTVKVYGCIFICFNSRAIHIEDVSSLETDTFIQALLRFVSVRGCPKEIWSDNGTNFTGIQKELGLLFQDMSDERIKKVTSILNSRPICSSSDDPNDMELLTPNYLLLQRRNFFVPPGIFAKEDVYSRKQWRHAQFIGNCFWSRWVREYVPPLQHRHKWLLNRRNLAVNDLVLVVDNTLPRFRWLVGRVTKVFPGEDERVRTAEVKTKTSRLARPVTKLFLLKEAT</sequence>
<comment type="caution">
    <text evidence="2">The sequence shown here is derived from an EMBL/GenBank/DDBJ whole genome shotgun (WGS) entry which is preliminary data.</text>
</comment>
<reference evidence="2" key="2">
    <citation type="journal article" date="2023" name="Science">
        <title>Genomic signatures of disease resistance in endangered staghorn corals.</title>
        <authorList>
            <person name="Vollmer S.V."/>
            <person name="Selwyn J.D."/>
            <person name="Despard B.A."/>
            <person name="Roesel C.L."/>
        </authorList>
    </citation>
    <scope>NUCLEOTIDE SEQUENCE</scope>
    <source>
        <strain evidence="2">K2</strain>
    </source>
</reference>
<evidence type="ECO:0000313" key="2">
    <source>
        <dbReference type="EMBL" id="KAK2547106.1"/>
    </source>
</evidence>
<protein>
    <recommendedName>
        <fullName evidence="1">Integrase catalytic domain-containing protein</fullName>
    </recommendedName>
</protein>
<dbReference type="AlphaFoldDB" id="A0AAD9PQB5"/>
<dbReference type="Pfam" id="PF18701">
    <property type="entry name" value="DUF5641"/>
    <property type="match status" value="1"/>
</dbReference>
<dbReference type="InterPro" id="IPR040676">
    <property type="entry name" value="DUF5641"/>
</dbReference>
<dbReference type="Gene3D" id="3.30.420.10">
    <property type="entry name" value="Ribonuclease H-like superfamily/Ribonuclease H"/>
    <property type="match status" value="1"/>
</dbReference>
<dbReference type="InterPro" id="IPR001584">
    <property type="entry name" value="Integrase_cat-core"/>
</dbReference>
<organism evidence="2 3">
    <name type="scientific">Acropora cervicornis</name>
    <name type="common">Staghorn coral</name>
    <dbReference type="NCBI Taxonomy" id="6130"/>
    <lineage>
        <taxon>Eukaryota</taxon>
        <taxon>Metazoa</taxon>
        <taxon>Cnidaria</taxon>
        <taxon>Anthozoa</taxon>
        <taxon>Hexacorallia</taxon>
        <taxon>Scleractinia</taxon>
        <taxon>Astrocoeniina</taxon>
        <taxon>Acroporidae</taxon>
        <taxon>Acropora</taxon>
    </lineage>
</organism>
<accession>A0AAD9PQB5</accession>
<dbReference type="EMBL" id="JARQWQ010000214">
    <property type="protein sequence ID" value="KAK2547106.1"/>
    <property type="molecule type" value="Genomic_DNA"/>
</dbReference>
<dbReference type="InterPro" id="IPR012337">
    <property type="entry name" value="RNaseH-like_sf"/>
</dbReference>
<dbReference type="Gene3D" id="1.10.340.70">
    <property type="match status" value="1"/>
</dbReference>
<proteinExistence type="predicted"/>
<feature type="domain" description="Integrase catalytic" evidence="1">
    <location>
        <begin position="253"/>
        <end position="345"/>
    </location>
</feature>
<dbReference type="InterPro" id="IPR041588">
    <property type="entry name" value="Integrase_H2C2"/>
</dbReference>
<dbReference type="PANTHER" id="PTHR47331:SF1">
    <property type="entry name" value="GAG-LIKE PROTEIN"/>
    <property type="match status" value="1"/>
</dbReference>
<dbReference type="GO" id="GO:0003676">
    <property type="term" value="F:nucleic acid binding"/>
    <property type="evidence" value="ECO:0007669"/>
    <property type="project" value="InterPro"/>
</dbReference>
<dbReference type="InterPro" id="IPR036397">
    <property type="entry name" value="RNaseH_sf"/>
</dbReference>
<dbReference type="SUPFAM" id="SSF53098">
    <property type="entry name" value="Ribonuclease H-like"/>
    <property type="match status" value="1"/>
</dbReference>
<dbReference type="PROSITE" id="PS50994">
    <property type="entry name" value="INTEGRASE"/>
    <property type="match status" value="1"/>
</dbReference>
<reference evidence="2" key="1">
    <citation type="journal article" date="2023" name="G3 (Bethesda)">
        <title>Whole genome assembly and annotation of the endangered Caribbean coral Acropora cervicornis.</title>
        <authorList>
            <person name="Selwyn J.D."/>
            <person name="Vollmer S.V."/>
        </authorList>
    </citation>
    <scope>NUCLEOTIDE SEQUENCE</scope>
    <source>
        <strain evidence="2">K2</strain>
    </source>
</reference>
<evidence type="ECO:0000313" key="3">
    <source>
        <dbReference type="Proteomes" id="UP001249851"/>
    </source>
</evidence>